<comment type="catalytic activity">
    <reaction evidence="10">
        <text>[phosphate](n) + H2O = [phosphate](n-1) + phosphate + H(+)</text>
        <dbReference type="Rhea" id="RHEA:21528"/>
        <dbReference type="Rhea" id="RHEA-COMP:9859"/>
        <dbReference type="Rhea" id="RHEA-COMP:14279"/>
        <dbReference type="ChEBI" id="CHEBI:15377"/>
        <dbReference type="ChEBI" id="CHEBI:15378"/>
        <dbReference type="ChEBI" id="CHEBI:16838"/>
        <dbReference type="ChEBI" id="CHEBI:43474"/>
        <dbReference type="EC" id="3.6.1.11"/>
    </reaction>
</comment>
<evidence type="ECO:0000313" key="13">
    <source>
        <dbReference type="EMBL" id="MBC3766225.1"/>
    </source>
</evidence>
<dbReference type="Pfam" id="PF02541">
    <property type="entry name" value="Ppx-GppA"/>
    <property type="match status" value="1"/>
</dbReference>
<evidence type="ECO:0000256" key="6">
    <source>
        <dbReference type="ARBA" id="ARBA00020416"/>
    </source>
</evidence>
<evidence type="ECO:0000256" key="10">
    <source>
        <dbReference type="ARBA" id="ARBA00047607"/>
    </source>
</evidence>
<proteinExistence type="inferred from homology"/>
<dbReference type="InterPro" id="IPR022371">
    <property type="entry name" value="Exopolyphosphatase"/>
</dbReference>
<evidence type="ECO:0000259" key="12">
    <source>
        <dbReference type="Pfam" id="PF21447"/>
    </source>
</evidence>
<accession>A0A8J6IRN0</accession>
<comment type="subunit">
    <text evidence="4">Homodimer.</text>
</comment>
<feature type="domain" description="Ppx/GppA phosphatase C-terminal" evidence="12">
    <location>
        <begin position="322"/>
        <end position="496"/>
    </location>
</feature>
<dbReference type="NCBIfam" id="TIGR03706">
    <property type="entry name" value="exo_poly_only"/>
    <property type="match status" value="1"/>
</dbReference>
<keyword evidence="7" id="KW-1003">Cell membrane</keyword>
<dbReference type="InterPro" id="IPR048950">
    <property type="entry name" value="Ppx_GppA_C"/>
</dbReference>
<dbReference type="RefSeq" id="WP_186506726.1">
    <property type="nucleotide sequence ID" value="NZ_JACNEP010000007.1"/>
</dbReference>
<dbReference type="GO" id="GO:0004309">
    <property type="term" value="F:exopolyphosphatase activity"/>
    <property type="evidence" value="ECO:0007669"/>
    <property type="project" value="UniProtKB-EC"/>
</dbReference>
<dbReference type="Gene3D" id="3.30.420.150">
    <property type="entry name" value="Exopolyphosphatase. Domain 2"/>
    <property type="match status" value="1"/>
</dbReference>
<keyword evidence="8 13" id="KW-0378">Hydrolase</keyword>
<dbReference type="Pfam" id="PF21447">
    <property type="entry name" value="Ppx-GppA_III"/>
    <property type="match status" value="1"/>
</dbReference>
<reference evidence="13" key="2">
    <citation type="submission" date="2020-08" db="EMBL/GenBank/DDBJ databases">
        <authorList>
            <person name="Lai Q."/>
        </authorList>
    </citation>
    <scope>NUCLEOTIDE SEQUENCE</scope>
    <source>
        <strain evidence="13">S27-2</strain>
    </source>
</reference>
<protein>
    <recommendedName>
        <fullName evidence="6">Exopolyphosphatase</fullName>
        <ecNumber evidence="5">3.6.1.11</ecNumber>
    </recommendedName>
</protein>
<gene>
    <name evidence="13" type="primary">ppx</name>
    <name evidence="13" type="ORF">H8B19_10060</name>
</gene>
<dbReference type="SUPFAM" id="SSF109604">
    <property type="entry name" value="HD-domain/PDEase-like"/>
    <property type="match status" value="1"/>
</dbReference>
<evidence type="ECO:0000256" key="8">
    <source>
        <dbReference type="ARBA" id="ARBA00022801"/>
    </source>
</evidence>
<sequence length="510" mass="56726">MPSPHTTFNDIDAREAVKVAALDLGSNSFHLVVARIVADSVQILHTIKQKVRLAEGLDDDNYLSEDAINRGLDTLSLMAQSLQGFHPEYVRIVATHTLRKAKNAKTFIKAARKIMPYPVEVIAGVEEARLIYAGVAHTNYQTGNQLVVDIGGGSTECIIGQGFDPILLRSVQMGCVSYTQKFFSNGEITPKQFKKAVTAAQQELELLDKKYRHTGWQSCIGTSGTIRTILDVASALADNPNKLTITLDDLQAIAEVCFKAERIEKIKLSGLSDDRQPVFVAGLAVLTAVFKSLKIDEMAYSTSALREGVIYEMEDSLQRVDIRQRTAESLATRYDVDIEQAKRVLATTLRLYDACHKAWGLKGAELKSMLSWAALLHEVGLQINSRAVQRHSAYIISEVELPGFNQEQQLLLALLVGLHRKKIRKSDLIELDQYDAEQVNKLICLLRLGVLLNIARQDDYLADFTIDAGKNSLQLTFPENWLEEQQPLLAADLARESDLIRPLELSLTVQ</sequence>
<dbReference type="Gene3D" id="3.30.420.40">
    <property type="match status" value="1"/>
</dbReference>
<dbReference type="InterPro" id="IPR030673">
    <property type="entry name" value="PyroPPase_GppA_Ppx"/>
</dbReference>
<feature type="domain" description="Ppx/GppA phosphatase N-terminal" evidence="11">
    <location>
        <begin position="32"/>
        <end position="316"/>
    </location>
</feature>
<evidence type="ECO:0000313" key="14">
    <source>
        <dbReference type="Proteomes" id="UP000601768"/>
    </source>
</evidence>
<dbReference type="Gene3D" id="1.10.3210.10">
    <property type="entry name" value="Hypothetical protein af1432"/>
    <property type="match status" value="1"/>
</dbReference>
<dbReference type="Proteomes" id="UP000601768">
    <property type="component" value="Unassembled WGS sequence"/>
</dbReference>
<dbReference type="InterPro" id="IPR050273">
    <property type="entry name" value="GppA/Ppx_hydrolase"/>
</dbReference>
<dbReference type="AlphaFoldDB" id="A0A8J6IRN0"/>
<keyword evidence="9" id="KW-0472">Membrane</keyword>
<evidence type="ECO:0000259" key="11">
    <source>
        <dbReference type="Pfam" id="PF02541"/>
    </source>
</evidence>
<evidence type="ECO:0000256" key="2">
    <source>
        <dbReference type="ARBA" id="ARBA00004202"/>
    </source>
</evidence>
<evidence type="ECO:0000256" key="5">
    <source>
        <dbReference type="ARBA" id="ARBA00012451"/>
    </source>
</evidence>
<dbReference type="EC" id="3.6.1.11" evidence="5"/>
<evidence type="ECO:0000256" key="9">
    <source>
        <dbReference type="ARBA" id="ARBA00023136"/>
    </source>
</evidence>
<keyword evidence="14" id="KW-1185">Reference proteome</keyword>
<dbReference type="EMBL" id="JACNEP010000007">
    <property type="protein sequence ID" value="MBC3766225.1"/>
    <property type="molecule type" value="Genomic_DNA"/>
</dbReference>
<dbReference type="GO" id="GO:0006798">
    <property type="term" value="P:polyphosphate catabolic process"/>
    <property type="evidence" value="ECO:0007669"/>
    <property type="project" value="TreeGrafter"/>
</dbReference>
<name>A0A8J6IRN0_9ALTE</name>
<dbReference type="PANTHER" id="PTHR30005:SF14">
    <property type="entry name" value="EXOPOLYPHOSPHATASE"/>
    <property type="match status" value="1"/>
</dbReference>
<organism evidence="13 14">
    <name type="scientific">Neptunicella marina</name>
    <dbReference type="NCBI Taxonomy" id="2125989"/>
    <lineage>
        <taxon>Bacteria</taxon>
        <taxon>Pseudomonadati</taxon>
        <taxon>Pseudomonadota</taxon>
        <taxon>Gammaproteobacteria</taxon>
        <taxon>Alteromonadales</taxon>
        <taxon>Alteromonadaceae</taxon>
        <taxon>Neptunicella</taxon>
    </lineage>
</organism>
<evidence type="ECO:0000256" key="4">
    <source>
        <dbReference type="ARBA" id="ARBA00011738"/>
    </source>
</evidence>
<dbReference type="SUPFAM" id="SSF53067">
    <property type="entry name" value="Actin-like ATPase domain"/>
    <property type="match status" value="2"/>
</dbReference>
<dbReference type="PANTHER" id="PTHR30005">
    <property type="entry name" value="EXOPOLYPHOSPHATASE"/>
    <property type="match status" value="1"/>
</dbReference>
<reference evidence="13" key="1">
    <citation type="journal article" date="2018" name="Int. J. Syst. Evol. Microbiol.">
        <title>Neptunicella marina gen. nov., sp. nov., isolated from surface seawater.</title>
        <authorList>
            <person name="Liu X."/>
            <person name="Lai Q."/>
            <person name="Du Y."/>
            <person name="Zhang X."/>
            <person name="Liu Z."/>
            <person name="Sun F."/>
            <person name="Shao Z."/>
        </authorList>
    </citation>
    <scope>NUCLEOTIDE SEQUENCE</scope>
    <source>
        <strain evidence="13">S27-2</strain>
    </source>
</reference>
<evidence type="ECO:0000256" key="1">
    <source>
        <dbReference type="ARBA" id="ARBA00001946"/>
    </source>
</evidence>
<dbReference type="InterPro" id="IPR003695">
    <property type="entry name" value="Ppx_GppA_N"/>
</dbReference>
<dbReference type="FunFam" id="3.30.420.150:FF:000001">
    <property type="entry name" value="Guanosine-5'-triphosphate,3'-diphosphate pyrophosphatase"/>
    <property type="match status" value="1"/>
</dbReference>
<dbReference type="InterPro" id="IPR043129">
    <property type="entry name" value="ATPase_NBD"/>
</dbReference>
<comment type="cofactor">
    <cofactor evidence="1">
        <name>Mg(2+)</name>
        <dbReference type="ChEBI" id="CHEBI:18420"/>
    </cofactor>
</comment>
<dbReference type="FunFam" id="3.30.420.40:FF:000023">
    <property type="entry name" value="Guanosine-5'-triphosphate,3'-diphosphate pyrophosphatase"/>
    <property type="match status" value="1"/>
</dbReference>
<evidence type="ECO:0000256" key="3">
    <source>
        <dbReference type="ARBA" id="ARBA00007125"/>
    </source>
</evidence>
<evidence type="ECO:0000256" key="7">
    <source>
        <dbReference type="ARBA" id="ARBA00022475"/>
    </source>
</evidence>
<comment type="similarity">
    <text evidence="3">Belongs to the GppA/Ppx family.</text>
</comment>
<dbReference type="PIRSF" id="PIRSF001267">
    <property type="entry name" value="Pyrophosphatase_GppA_Ppx"/>
    <property type="match status" value="1"/>
</dbReference>
<dbReference type="GO" id="GO:0005886">
    <property type="term" value="C:plasma membrane"/>
    <property type="evidence" value="ECO:0007669"/>
    <property type="project" value="UniProtKB-SubCell"/>
</dbReference>
<comment type="subcellular location">
    <subcellularLocation>
        <location evidence="2">Cell membrane</location>
        <topology evidence="2">Peripheral membrane protein</topology>
    </subcellularLocation>
</comment>
<comment type="caution">
    <text evidence="13">The sequence shown here is derived from an EMBL/GenBank/DDBJ whole genome shotgun (WGS) entry which is preliminary data.</text>
</comment>